<sequence>MKTDFGLSAYWMPYTGNRQFKQDPRIITGADGVWFTDSDGRKVLDGHSGLWTSGLGHARPEITKAVSEQVATLDFCPPFQFGHPKAFELATKIASLMPEGLNHVFFTNSGSESADTSLKMARAYWQLKGETKKTRFIGRQKGYHGVNFGGVAVGGIPANKHLFGEVLETDHLSHTMLPENVFSRGMPETGAHLAQELERFVELYGAETIAAVIVEPMGGSAGVLPPPTGYLKRLRELCDKHRILLIFDEVITGFGRCGAMTGSDAFGVVPDILNVAKQLTNGVIPMGAVIASSEIHNTFMETAGPDYLLEFAHGYTYSAHPVACAAGLAALDVLVDEQLPQRVAQEAPYFEDLLHEQLSEKPFVTDVRNYGFAGAITLEAAGDEPLKRPFELAMAMWEQGVLVRYGGDTIQMAPHFVMQRPELERLVGTLSDCLDRLA</sequence>
<gene>
    <name evidence="6" type="ORF">E0F26_10330</name>
</gene>
<dbReference type="RefSeq" id="WP_279241581.1">
    <property type="nucleotide sequence ID" value="NZ_CP036501.1"/>
</dbReference>
<accession>A0ABY6Q742</accession>
<comment type="similarity">
    <text evidence="5">Belongs to the class-III pyridoxal-phosphate-dependent aminotransferase family.</text>
</comment>
<reference evidence="6 7" key="1">
    <citation type="submission" date="2019-02" db="EMBL/GenBank/DDBJ databases">
        <title>Halieaceae_genomes.</title>
        <authorList>
            <person name="Li S.-H."/>
        </authorList>
    </citation>
    <scope>NUCLEOTIDE SEQUENCE [LARGE SCALE GENOMIC DNA]</scope>
    <source>
        <strain evidence="6 7">JH123</strain>
    </source>
</reference>
<dbReference type="GO" id="GO:0008483">
    <property type="term" value="F:transaminase activity"/>
    <property type="evidence" value="ECO:0007669"/>
    <property type="project" value="UniProtKB-KW"/>
</dbReference>
<evidence type="ECO:0000256" key="5">
    <source>
        <dbReference type="RuleBase" id="RU003560"/>
    </source>
</evidence>
<dbReference type="InterPro" id="IPR015422">
    <property type="entry name" value="PyrdxlP-dep_Trfase_small"/>
</dbReference>
<evidence type="ECO:0000256" key="3">
    <source>
        <dbReference type="ARBA" id="ARBA00022679"/>
    </source>
</evidence>
<keyword evidence="2 6" id="KW-0032">Aminotransferase</keyword>
<dbReference type="InterPro" id="IPR049704">
    <property type="entry name" value="Aminotrans_3_PPA_site"/>
</dbReference>
<dbReference type="PROSITE" id="PS00600">
    <property type="entry name" value="AA_TRANSFER_CLASS_3"/>
    <property type="match status" value="1"/>
</dbReference>
<comment type="cofactor">
    <cofactor evidence="1">
        <name>pyridoxal 5'-phosphate</name>
        <dbReference type="ChEBI" id="CHEBI:597326"/>
    </cofactor>
</comment>
<organism evidence="6 7">
    <name type="scientific">Candidatus Paraluminiphilus aquimaris</name>
    <dbReference type="NCBI Taxonomy" id="2518994"/>
    <lineage>
        <taxon>Bacteria</taxon>
        <taxon>Pseudomonadati</taxon>
        <taxon>Pseudomonadota</taxon>
        <taxon>Gammaproteobacteria</taxon>
        <taxon>Cellvibrionales</taxon>
        <taxon>Halieaceae</taxon>
        <taxon>Candidatus Paraluminiphilus</taxon>
    </lineage>
</organism>
<dbReference type="InterPro" id="IPR015424">
    <property type="entry name" value="PyrdxlP-dep_Trfase"/>
</dbReference>
<evidence type="ECO:0000256" key="1">
    <source>
        <dbReference type="ARBA" id="ARBA00001933"/>
    </source>
</evidence>
<dbReference type="Proteomes" id="UP001317963">
    <property type="component" value="Chromosome"/>
</dbReference>
<dbReference type="PANTHER" id="PTHR42684:SF1">
    <property type="entry name" value="BETA-ALANINE--PYRUVATE AMINOTRANSFERASE"/>
    <property type="match status" value="1"/>
</dbReference>
<dbReference type="Gene3D" id="3.40.640.10">
    <property type="entry name" value="Type I PLP-dependent aspartate aminotransferase-like (Major domain)"/>
    <property type="match status" value="1"/>
</dbReference>
<dbReference type="CDD" id="cd00610">
    <property type="entry name" value="OAT_like"/>
    <property type="match status" value="1"/>
</dbReference>
<dbReference type="Gene3D" id="3.90.1150.10">
    <property type="entry name" value="Aspartate Aminotransferase, domain 1"/>
    <property type="match status" value="1"/>
</dbReference>
<dbReference type="PANTHER" id="PTHR42684">
    <property type="entry name" value="ADENOSYLMETHIONINE-8-AMINO-7-OXONONANOATE AMINOTRANSFERASE"/>
    <property type="match status" value="1"/>
</dbReference>
<dbReference type="SUPFAM" id="SSF53383">
    <property type="entry name" value="PLP-dependent transferases"/>
    <property type="match status" value="1"/>
</dbReference>
<evidence type="ECO:0000313" key="7">
    <source>
        <dbReference type="Proteomes" id="UP001317963"/>
    </source>
</evidence>
<evidence type="ECO:0000313" key="6">
    <source>
        <dbReference type="EMBL" id="UZP75109.1"/>
    </source>
</evidence>
<dbReference type="Pfam" id="PF00202">
    <property type="entry name" value="Aminotran_3"/>
    <property type="match status" value="1"/>
</dbReference>
<keyword evidence="7" id="KW-1185">Reference proteome</keyword>
<keyword evidence="3" id="KW-0808">Transferase</keyword>
<proteinExistence type="inferred from homology"/>
<evidence type="ECO:0000256" key="4">
    <source>
        <dbReference type="ARBA" id="ARBA00022898"/>
    </source>
</evidence>
<evidence type="ECO:0000256" key="2">
    <source>
        <dbReference type="ARBA" id="ARBA00022576"/>
    </source>
</evidence>
<name>A0ABY6Q742_9GAMM</name>
<keyword evidence="4 5" id="KW-0663">Pyridoxal phosphate</keyword>
<dbReference type="InterPro" id="IPR005814">
    <property type="entry name" value="Aminotrans_3"/>
</dbReference>
<dbReference type="PIRSF" id="PIRSF000521">
    <property type="entry name" value="Transaminase_4ab_Lys_Orn"/>
    <property type="match status" value="1"/>
</dbReference>
<dbReference type="EMBL" id="CP036501">
    <property type="protein sequence ID" value="UZP75109.1"/>
    <property type="molecule type" value="Genomic_DNA"/>
</dbReference>
<protein>
    <submittedName>
        <fullName evidence="6">Aspartate aminotransferase family protein</fullName>
    </submittedName>
</protein>
<dbReference type="InterPro" id="IPR015421">
    <property type="entry name" value="PyrdxlP-dep_Trfase_major"/>
</dbReference>